<protein>
    <recommendedName>
        <fullName evidence="6">Phosphoribosylglycinamide formyltransferase</fullName>
        <ecNumber evidence="6">2.1.2.2</ecNumber>
    </recommendedName>
    <alternativeName>
        <fullName evidence="6">5'-phosphoribosylglycinamide transformylase</fullName>
    </alternativeName>
    <alternativeName>
        <fullName evidence="6">GAR transformylase</fullName>
        <shortName evidence="6">GART</shortName>
    </alternativeName>
</protein>
<dbReference type="SUPFAM" id="SSF53328">
    <property type="entry name" value="Formyltransferase"/>
    <property type="match status" value="1"/>
</dbReference>
<evidence type="ECO:0000259" key="8">
    <source>
        <dbReference type="Pfam" id="PF00551"/>
    </source>
</evidence>
<proteinExistence type="inferred from homology"/>
<organism evidence="9 10">
    <name type="scientific">Cellulomonas aerilata</name>
    <dbReference type="NCBI Taxonomy" id="515326"/>
    <lineage>
        <taxon>Bacteria</taxon>
        <taxon>Bacillati</taxon>
        <taxon>Actinomycetota</taxon>
        <taxon>Actinomycetes</taxon>
        <taxon>Micrococcales</taxon>
        <taxon>Cellulomonadaceae</taxon>
        <taxon>Cellulomonas</taxon>
    </lineage>
</organism>
<feature type="site" description="Raises pKa of active site His" evidence="6">
    <location>
        <position position="180"/>
    </location>
</feature>
<sequence>MTSSSGSPGAGPGPRPQTRDRRAATPAGEPVASSHGRRVVVLVSGAGSNLAALLAAHTDRRYGARVVGVVSDNPAAGGLDMARAAGVPTAVVAPRDFPDRAAWDRALAQTVEVFGAELVVSAGFMRILGAAFLDAFPSRVVNTHPALLPSFPGAHGVRDALAYGVAVTGCTLHVVDAGVDTGPIIAQAAVPVEPDDDEATLHERIKVAERALLVDWVGRIARGTLEVDGRRVTVR</sequence>
<comment type="caution">
    <text evidence="9">The sequence shown here is derived from an EMBL/GenBank/DDBJ whole genome shotgun (WGS) entry which is preliminary data.</text>
</comment>
<comment type="function">
    <text evidence="6">Catalyzes the transfer of a formyl group from 10-formyltetrahydrofolate to 5-phospho-ribosyl-glycinamide (GAR), producing 5-phospho-ribosyl-N-formylglycinamide (FGAR) and tetrahydrofolate.</text>
</comment>
<accession>A0A512D936</accession>
<dbReference type="InterPro" id="IPR002376">
    <property type="entry name" value="Formyl_transf_N"/>
</dbReference>
<reference evidence="9 10" key="1">
    <citation type="submission" date="2019-07" db="EMBL/GenBank/DDBJ databases">
        <title>Whole genome shotgun sequence of Cellulomonas aerilata NBRC 106308.</title>
        <authorList>
            <person name="Hosoyama A."/>
            <person name="Uohara A."/>
            <person name="Ohji S."/>
            <person name="Ichikawa N."/>
        </authorList>
    </citation>
    <scope>NUCLEOTIDE SEQUENCE [LARGE SCALE GENOMIC DNA]</scope>
    <source>
        <strain evidence="9 10">NBRC 106308</strain>
    </source>
</reference>
<dbReference type="FunFam" id="3.40.50.170:FF:000008">
    <property type="entry name" value="Phosphoribosylglycinamide formyltransferase"/>
    <property type="match status" value="1"/>
</dbReference>
<dbReference type="OrthoDB" id="9806170at2"/>
<comment type="pathway">
    <text evidence="1 6">Purine metabolism; IMP biosynthesis via de novo pathway; N(2)-formyl-N(1)-(5-phospho-D-ribosyl)glycinamide from N(1)-(5-phospho-D-ribosyl)glycinamide (10-formyl THF route): step 1/1.</text>
</comment>
<evidence type="ECO:0000256" key="4">
    <source>
        <dbReference type="ARBA" id="ARBA00038440"/>
    </source>
</evidence>
<feature type="active site" description="Proton donor" evidence="6">
    <location>
        <position position="144"/>
    </location>
</feature>
<evidence type="ECO:0000313" key="9">
    <source>
        <dbReference type="EMBL" id="GEO32989.1"/>
    </source>
</evidence>
<name>A0A512D936_9CELL</name>
<feature type="binding site" evidence="6">
    <location>
        <begin position="125"/>
        <end position="128"/>
    </location>
    <ligand>
        <name>(6R)-10-formyltetrahydrofolate</name>
        <dbReference type="ChEBI" id="CHEBI:195366"/>
    </ligand>
</feature>
<comment type="catalytic activity">
    <reaction evidence="5 6">
        <text>N(1)-(5-phospho-beta-D-ribosyl)glycinamide + (6R)-10-formyltetrahydrofolate = N(2)-formyl-N(1)-(5-phospho-beta-D-ribosyl)glycinamide + (6S)-5,6,7,8-tetrahydrofolate + H(+)</text>
        <dbReference type="Rhea" id="RHEA:15053"/>
        <dbReference type="ChEBI" id="CHEBI:15378"/>
        <dbReference type="ChEBI" id="CHEBI:57453"/>
        <dbReference type="ChEBI" id="CHEBI:143788"/>
        <dbReference type="ChEBI" id="CHEBI:147286"/>
        <dbReference type="ChEBI" id="CHEBI:195366"/>
        <dbReference type="EC" id="2.1.2.2"/>
    </reaction>
</comment>
<dbReference type="NCBIfam" id="TIGR00639">
    <property type="entry name" value="PurN"/>
    <property type="match status" value="1"/>
</dbReference>
<dbReference type="GO" id="GO:0004644">
    <property type="term" value="F:phosphoribosylglycinamide formyltransferase activity"/>
    <property type="evidence" value="ECO:0007669"/>
    <property type="project" value="UniProtKB-UniRule"/>
</dbReference>
<dbReference type="InterPro" id="IPR036477">
    <property type="entry name" value="Formyl_transf_N_sf"/>
</dbReference>
<evidence type="ECO:0000256" key="1">
    <source>
        <dbReference type="ARBA" id="ARBA00005054"/>
    </source>
</evidence>
<evidence type="ECO:0000313" key="10">
    <source>
        <dbReference type="Proteomes" id="UP000321181"/>
    </source>
</evidence>
<evidence type="ECO:0000256" key="7">
    <source>
        <dbReference type="SAM" id="MobiDB-lite"/>
    </source>
</evidence>
<keyword evidence="2 6" id="KW-0808">Transferase</keyword>
<keyword evidence="3 6" id="KW-0658">Purine biosynthesis</keyword>
<dbReference type="Gene3D" id="3.40.50.170">
    <property type="entry name" value="Formyl transferase, N-terminal domain"/>
    <property type="match status" value="1"/>
</dbReference>
<feature type="domain" description="Formyl transferase N-terminal" evidence="8">
    <location>
        <begin position="38"/>
        <end position="215"/>
    </location>
</feature>
<dbReference type="EC" id="2.1.2.2" evidence="6"/>
<dbReference type="HAMAP" id="MF_01930">
    <property type="entry name" value="PurN"/>
    <property type="match status" value="1"/>
</dbReference>
<evidence type="ECO:0000256" key="5">
    <source>
        <dbReference type="ARBA" id="ARBA00047664"/>
    </source>
</evidence>
<dbReference type="PANTHER" id="PTHR43369">
    <property type="entry name" value="PHOSPHORIBOSYLGLYCINAMIDE FORMYLTRANSFERASE"/>
    <property type="match status" value="1"/>
</dbReference>
<comment type="similarity">
    <text evidence="4 6">Belongs to the GART family.</text>
</comment>
<dbReference type="CDD" id="cd08645">
    <property type="entry name" value="FMT_core_GART"/>
    <property type="match status" value="1"/>
</dbReference>
<dbReference type="Pfam" id="PF00551">
    <property type="entry name" value="Formyl_trans_N"/>
    <property type="match status" value="1"/>
</dbReference>
<feature type="binding site" evidence="6">
    <location>
        <begin position="47"/>
        <end position="49"/>
    </location>
    <ligand>
        <name>N(1)-(5-phospho-beta-D-ribosyl)glycinamide</name>
        <dbReference type="ChEBI" id="CHEBI:143788"/>
    </ligand>
</feature>
<feature type="binding site" evidence="6">
    <location>
        <position position="100"/>
    </location>
    <ligand>
        <name>(6R)-10-formyltetrahydrofolate</name>
        <dbReference type="ChEBI" id="CHEBI:195366"/>
    </ligand>
</feature>
<gene>
    <name evidence="6 9" type="primary">purN</name>
    <name evidence="9" type="ORF">CAE01nite_07140</name>
</gene>
<dbReference type="EMBL" id="BJYY01000002">
    <property type="protein sequence ID" value="GEO32989.1"/>
    <property type="molecule type" value="Genomic_DNA"/>
</dbReference>
<keyword evidence="10" id="KW-1185">Reference proteome</keyword>
<evidence type="ECO:0000256" key="3">
    <source>
        <dbReference type="ARBA" id="ARBA00022755"/>
    </source>
</evidence>
<dbReference type="PROSITE" id="PS00373">
    <property type="entry name" value="GART"/>
    <property type="match status" value="1"/>
</dbReference>
<evidence type="ECO:0000256" key="2">
    <source>
        <dbReference type="ARBA" id="ARBA00022679"/>
    </source>
</evidence>
<feature type="binding site" evidence="6">
    <location>
        <position position="142"/>
    </location>
    <ligand>
        <name>(6R)-10-formyltetrahydrofolate</name>
        <dbReference type="ChEBI" id="CHEBI:195366"/>
    </ligand>
</feature>
<feature type="region of interest" description="Disordered" evidence="7">
    <location>
        <begin position="1"/>
        <end position="32"/>
    </location>
</feature>
<dbReference type="PANTHER" id="PTHR43369:SF2">
    <property type="entry name" value="PHOSPHORIBOSYLGLYCINAMIDE FORMYLTRANSFERASE"/>
    <property type="match status" value="1"/>
</dbReference>
<evidence type="ECO:0000256" key="6">
    <source>
        <dbReference type="HAMAP-Rule" id="MF_01930"/>
    </source>
</evidence>
<dbReference type="UniPathway" id="UPA00074">
    <property type="reaction ID" value="UER00126"/>
</dbReference>
<dbReference type="InterPro" id="IPR004607">
    <property type="entry name" value="GART"/>
</dbReference>
<dbReference type="GO" id="GO:0005829">
    <property type="term" value="C:cytosol"/>
    <property type="evidence" value="ECO:0007669"/>
    <property type="project" value="TreeGrafter"/>
</dbReference>
<dbReference type="GO" id="GO:0006189">
    <property type="term" value="P:'de novo' IMP biosynthetic process"/>
    <property type="evidence" value="ECO:0007669"/>
    <property type="project" value="UniProtKB-UniRule"/>
</dbReference>
<dbReference type="InterPro" id="IPR001555">
    <property type="entry name" value="GART_AS"/>
</dbReference>
<dbReference type="AlphaFoldDB" id="A0A512D936"/>
<dbReference type="Proteomes" id="UP000321181">
    <property type="component" value="Unassembled WGS sequence"/>
</dbReference>